<keyword evidence="10" id="KW-1185">Reference proteome</keyword>
<dbReference type="FunFam" id="3.80.10.10:FF:000041">
    <property type="entry name" value="LRR receptor-like serine/threonine-protein kinase ERECTA"/>
    <property type="match status" value="1"/>
</dbReference>
<dbReference type="Gene3D" id="3.80.10.10">
    <property type="entry name" value="Ribonuclease Inhibitor"/>
    <property type="match status" value="2"/>
</dbReference>
<feature type="compositionally biased region" description="Basic and acidic residues" evidence="7">
    <location>
        <begin position="17"/>
        <end position="34"/>
    </location>
</feature>
<feature type="compositionally biased region" description="Polar residues" evidence="7">
    <location>
        <begin position="115"/>
        <end position="137"/>
    </location>
</feature>
<evidence type="ECO:0000256" key="1">
    <source>
        <dbReference type="ARBA" id="ARBA00004370"/>
    </source>
</evidence>
<evidence type="ECO:0000256" key="7">
    <source>
        <dbReference type="SAM" id="MobiDB-lite"/>
    </source>
</evidence>
<reference evidence="9" key="1">
    <citation type="submission" date="2020-06" db="EMBL/GenBank/DDBJ databases">
        <authorList>
            <consortium name="Plant Systems Biology data submission"/>
        </authorList>
    </citation>
    <scope>NUCLEOTIDE SEQUENCE</scope>
    <source>
        <strain evidence="9">D6</strain>
    </source>
</reference>
<gene>
    <name evidence="9" type="ORF">SEMRO_1086_G239740.1</name>
</gene>
<dbReference type="PANTHER" id="PTHR27008">
    <property type="entry name" value="OS04G0122200 PROTEIN"/>
    <property type="match status" value="1"/>
</dbReference>
<sequence>MENDKVMKMEEEEEEEQDRKLPAVEDHGTKRGNEKLPVGPSSSTTCGTSTERTGMVAVGVTVAADSMVVPAVASLPQRTGDHDTGTSAGTTSSAALIKQDMETFAAVTNALPSYLPQTNPQTNPQTEAKMNKKQQLIQDDSELIQSWAQATSHNGTSTNTNTNTDTASAVTPTARDNSRPGAFPVGSSLLDPQAATNNNLDPTDMERGTLPEQEEDNSGLMEAKPVQEEAVPIELPTAQEFDQERHRATKSRQQLVLAIKGMVVAMGLLVLVIVIPVVLLRKDTNTTTTNQSLSMDEDQSTPSNPTVSTTTTPSPNNRTQLEQQMRSLLPPETVERINIGNTTPQGQAFQWLVQEPLPSYANDTTTLPYDYPDWRLVQRFALATLYSATNGPNWFNNDFWLDQHHPEPDDSNSNSSNSTTVRHKSSECHWFSRYSFNIWPYDQPQQESACDDDDNHVYTKLSLHENNLQGELPPEIYLLTSLTSLSLYANPRLQGTISTWIGQLTNLQRWYMAGLNGLSGTLPSEIGKLTNIQDISLIHNRLTGTIPTHIGRLVNLTNFFGDGNHLTGTLPLEIGGLSSSLRHFYLFGNTLTGPLPSELGNLAVVEQIALDVNAFSGTLPTEMGRLTNLDIFNLGENNFVGPIPSELGLLTAKLGHIKLFDNRLSGTLPVELAQLSSTLQQLRIHHNHFSGTLASELGLLTNLERLLLQNNSLSGSLPTELAALSTDLLVMDVSGNPGLSGTIPDALCDVGWNITCPYSSWECKLSFDCSVDLCGCDCAC</sequence>
<keyword evidence="2" id="KW-0433">Leucine-rich repeat</keyword>
<feature type="region of interest" description="Disordered" evidence="7">
    <location>
        <begin position="1"/>
        <end position="49"/>
    </location>
</feature>
<feature type="region of interest" description="Disordered" evidence="7">
    <location>
        <begin position="151"/>
        <end position="216"/>
    </location>
</feature>
<comment type="subcellular location">
    <subcellularLocation>
        <location evidence="1">Membrane</location>
    </subcellularLocation>
</comment>
<protein>
    <submittedName>
        <fullName evidence="9">Leucine Rich Repeat</fullName>
    </submittedName>
</protein>
<evidence type="ECO:0000313" key="10">
    <source>
        <dbReference type="Proteomes" id="UP001153069"/>
    </source>
</evidence>
<keyword evidence="5 8" id="KW-1133">Transmembrane helix</keyword>
<keyword evidence="4" id="KW-0677">Repeat</keyword>
<feature type="transmembrane region" description="Helical" evidence="8">
    <location>
        <begin position="255"/>
        <end position="280"/>
    </location>
</feature>
<organism evidence="9 10">
    <name type="scientific">Seminavis robusta</name>
    <dbReference type="NCBI Taxonomy" id="568900"/>
    <lineage>
        <taxon>Eukaryota</taxon>
        <taxon>Sar</taxon>
        <taxon>Stramenopiles</taxon>
        <taxon>Ochrophyta</taxon>
        <taxon>Bacillariophyta</taxon>
        <taxon>Bacillariophyceae</taxon>
        <taxon>Bacillariophycidae</taxon>
        <taxon>Naviculales</taxon>
        <taxon>Naviculaceae</taxon>
        <taxon>Seminavis</taxon>
    </lineage>
</organism>
<dbReference type="GO" id="GO:0016020">
    <property type="term" value="C:membrane"/>
    <property type="evidence" value="ECO:0007669"/>
    <property type="project" value="UniProtKB-SubCell"/>
</dbReference>
<dbReference type="SUPFAM" id="SSF52047">
    <property type="entry name" value="RNI-like"/>
    <property type="match status" value="1"/>
</dbReference>
<evidence type="ECO:0000256" key="6">
    <source>
        <dbReference type="ARBA" id="ARBA00023136"/>
    </source>
</evidence>
<keyword evidence="6 8" id="KW-0472">Membrane</keyword>
<feature type="region of interest" description="Disordered" evidence="7">
    <location>
        <begin position="114"/>
        <end position="137"/>
    </location>
</feature>
<accession>A0A9N8HM57</accession>
<comment type="caution">
    <text evidence="9">The sequence shown here is derived from an EMBL/GenBank/DDBJ whole genome shotgun (WGS) entry which is preliminary data.</text>
</comment>
<name>A0A9N8HM57_9STRA</name>
<evidence type="ECO:0000256" key="2">
    <source>
        <dbReference type="ARBA" id="ARBA00022614"/>
    </source>
</evidence>
<feature type="compositionally biased region" description="Low complexity" evidence="7">
    <location>
        <begin position="300"/>
        <end position="317"/>
    </location>
</feature>
<dbReference type="AlphaFoldDB" id="A0A9N8HM57"/>
<dbReference type="OrthoDB" id="2021138at2759"/>
<dbReference type="InterPro" id="IPR051809">
    <property type="entry name" value="Plant_receptor-like_S/T_kinase"/>
</dbReference>
<evidence type="ECO:0000256" key="5">
    <source>
        <dbReference type="ARBA" id="ARBA00022989"/>
    </source>
</evidence>
<dbReference type="PANTHER" id="PTHR27008:SF42">
    <property type="entry name" value="LEUCINE-RICH REPEAT PROTEIN KINASE FAMILY PROTEIN"/>
    <property type="match status" value="1"/>
</dbReference>
<dbReference type="EMBL" id="CAICTM010001084">
    <property type="protein sequence ID" value="CAB9520253.1"/>
    <property type="molecule type" value="Genomic_DNA"/>
</dbReference>
<evidence type="ECO:0000256" key="4">
    <source>
        <dbReference type="ARBA" id="ARBA00022737"/>
    </source>
</evidence>
<proteinExistence type="predicted"/>
<evidence type="ECO:0000256" key="3">
    <source>
        <dbReference type="ARBA" id="ARBA00022692"/>
    </source>
</evidence>
<dbReference type="InterPro" id="IPR001611">
    <property type="entry name" value="Leu-rich_rpt"/>
</dbReference>
<evidence type="ECO:0000313" key="9">
    <source>
        <dbReference type="EMBL" id="CAB9520253.1"/>
    </source>
</evidence>
<feature type="region of interest" description="Disordered" evidence="7">
    <location>
        <begin position="288"/>
        <end position="319"/>
    </location>
</feature>
<feature type="compositionally biased region" description="Low complexity" evidence="7">
    <location>
        <begin position="151"/>
        <end position="171"/>
    </location>
</feature>
<dbReference type="InterPro" id="IPR032675">
    <property type="entry name" value="LRR_dom_sf"/>
</dbReference>
<dbReference type="Pfam" id="PF00560">
    <property type="entry name" value="LRR_1"/>
    <property type="match status" value="2"/>
</dbReference>
<dbReference type="Proteomes" id="UP001153069">
    <property type="component" value="Unassembled WGS sequence"/>
</dbReference>
<keyword evidence="3 8" id="KW-0812">Transmembrane</keyword>
<evidence type="ECO:0000256" key="8">
    <source>
        <dbReference type="SAM" id="Phobius"/>
    </source>
</evidence>